<keyword evidence="1" id="KW-0808">Transferase</keyword>
<proteinExistence type="predicted"/>
<dbReference type="Proteomes" id="UP000501793">
    <property type="component" value="Chromosome"/>
</dbReference>
<evidence type="ECO:0000313" key="1">
    <source>
        <dbReference type="EMBL" id="CAB3391448.1"/>
    </source>
</evidence>
<reference evidence="1" key="1">
    <citation type="submission" date="2020-04" db="EMBL/GenBank/DDBJ databases">
        <authorList>
            <person name="Hogendoorn C."/>
        </authorList>
    </citation>
    <scope>NUCLEOTIDE SEQUENCE</scope>
    <source>
        <strain evidence="1">FAVT5</strain>
    </source>
</reference>
<gene>
    <name evidence="1" type="ORF">FAVT5_1376</name>
</gene>
<organism evidence="1 2">
    <name type="scientific">Kyrpidia spormannii</name>
    <dbReference type="NCBI Taxonomy" id="2055160"/>
    <lineage>
        <taxon>Bacteria</taxon>
        <taxon>Bacillati</taxon>
        <taxon>Bacillota</taxon>
        <taxon>Bacilli</taxon>
        <taxon>Bacillales</taxon>
        <taxon>Alicyclobacillaceae</taxon>
        <taxon>Kyrpidia</taxon>
    </lineage>
</organism>
<sequence>MPVIGDRSEGDLNLTPFARASRERTKTGAAGPILREDERYFVHQALSTPCLNAIQACSGIYLETADGRKIIDFHGNNVHQVGFGHPRVVEAVKAQLEILPFCTRRFTNVKVVELAKKLADLAPGDLNKVLLAPAATLAVSTALKLARAATGRYKTLSVWDSFHGASLDAITVGGQALFRRGMGPLLPGAEHVPPVDPYHCPLKECSGEGSCACAGYLEYVLAKDGEIGAVILETVRNTDVVIPPPWYYQRVREACDQHGALLILDETAVGLGRTGRMFAFEHWGIVPDMVILGKGLGGGVFPLAALVVREGLDVAGEGAVGHYTHEKTPLGAAAALAVMEVIKEEGLLERAVALGRRMGRRLKNWPRQYSLVGDVRGIGFLYGVELVKDRRTKEPATSEAEAVMYRCLEKGLNFKVSRGNVLTLSPPLIIGEEELDRALDILEESLQEVMVEYGYLR</sequence>
<protein>
    <submittedName>
        <fullName evidence="1">Aspartate aminotransferase family protein</fullName>
    </submittedName>
</protein>
<name>A0ACA8Z833_9BACL</name>
<keyword evidence="2" id="KW-1185">Reference proteome</keyword>
<accession>A0ACA8Z833</accession>
<keyword evidence="1" id="KW-0032">Aminotransferase</keyword>
<dbReference type="EMBL" id="LR792684">
    <property type="protein sequence ID" value="CAB3391448.1"/>
    <property type="molecule type" value="Genomic_DNA"/>
</dbReference>
<evidence type="ECO:0000313" key="2">
    <source>
        <dbReference type="Proteomes" id="UP000501793"/>
    </source>
</evidence>